<comment type="caution">
    <text evidence="1">The sequence shown here is derived from an EMBL/GenBank/DDBJ whole genome shotgun (WGS) entry which is preliminary data.</text>
</comment>
<dbReference type="AlphaFoldDB" id="A0A8J4QGK2"/>
<dbReference type="OrthoDB" id="10577606at2759"/>
<evidence type="ECO:0000313" key="1">
    <source>
        <dbReference type="EMBL" id="KAF3949520.1"/>
    </source>
</evidence>
<gene>
    <name evidence="1" type="ORF">CMV_024617</name>
</gene>
<sequence length="68" mass="8066">MLCSSCLNYVAGDLFLNLWLTEQNNPQKKSNFLQRRGIHLQYSWEQINQYGQSIDDSETIRFRKLKLA</sequence>
<protein>
    <submittedName>
        <fullName evidence="1">Uncharacterized protein</fullName>
    </submittedName>
</protein>
<dbReference type="EMBL" id="JRKL02006032">
    <property type="protein sequence ID" value="KAF3949520.1"/>
    <property type="molecule type" value="Genomic_DNA"/>
</dbReference>
<reference evidence="1" key="1">
    <citation type="submission" date="2020-03" db="EMBL/GenBank/DDBJ databases">
        <title>Castanea mollissima Vanexum genome sequencing.</title>
        <authorList>
            <person name="Staton M."/>
        </authorList>
    </citation>
    <scope>NUCLEOTIDE SEQUENCE</scope>
    <source>
        <tissue evidence="1">Leaf</tissue>
    </source>
</reference>
<accession>A0A8J4QGK2</accession>
<organism evidence="1 2">
    <name type="scientific">Castanea mollissima</name>
    <name type="common">Chinese chestnut</name>
    <dbReference type="NCBI Taxonomy" id="60419"/>
    <lineage>
        <taxon>Eukaryota</taxon>
        <taxon>Viridiplantae</taxon>
        <taxon>Streptophyta</taxon>
        <taxon>Embryophyta</taxon>
        <taxon>Tracheophyta</taxon>
        <taxon>Spermatophyta</taxon>
        <taxon>Magnoliopsida</taxon>
        <taxon>eudicotyledons</taxon>
        <taxon>Gunneridae</taxon>
        <taxon>Pentapetalae</taxon>
        <taxon>rosids</taxon>
        <taxon>fabids</taxon>
        <taxon>Fagales</taxon>
        <taxon>Fagaceae</taxon>
        <taxon>Castanea</taxon>
    </lineage>
</organism>
<keyword evidence="2" id="KW-1185">Reference proteome</keyword>
<proteinExistence type="predicted"/>
<name>A0A8J4QGK2_9ROSI</name>
<evidence type="ECO:0000313" key="2">
    <source>
        <dbReference type="Proteomes" id="UP000737018"/>
    </source>
</evidence>
<dbReference type="Proteomes" id="UP000737018">
    <property type="component" value="Unassembled WGS sequence"/>
</dbReference>